<dbReference type="InterPro" id="IPR017452">
    <property type="entry name" value="GPCR_Rhodpsn_7TM"/>
</dbReference>
<dbReference type="GeneID" id="103609877"/>
<protein>
    <recommendedName>
        <fullName evidence="9">Olfactory receptor</fullName>
    </recommendedName>
</protein>
<dbReference type="CDD" id="cd15234">
    <property type="entry name" value="7tmA_OR7-like"/>
    <property type="match status" value="1"/>
</dbReference>
<evidence type="ECO:0000313" key="11">
    <source>
        <dbReference type="Proteomes" id="UP000694923"/>
    </source>
</evidence>
<comment type="similarity">
    <text evidence="8">Belongs to the G-protein coupled receptor 1 family.</text>
</comment>
<keyword evidence="9" id="KW-1003">Cell membrane</keyword>
<feature type="transmembrane region" description="Helical" evidence="9">
    <location>
        <begin position="132"/>
        <end position="158"/>
    </location>
</feature>
<keyword evidence="11" id="KW-1185">Reference proteome</keyword>
<reference evidence="12" key="1">
    <citation type="submission" date="2025-08" db="UniProtKB">
        <authorList>
            <consortium name="RefSeq"/>
        </authorList>
    </citation>
    <scope>IDENTIFICATION</scope>
</reference>
<name>A0ABM0SHM5_GALVR</name>
<evidence type="ECO:0000256" key="7">
    <source>
        <dbReference type="ARBA" id="ARBA00023224"/>
    </source>
</evidence>
<proteinExistence type="inferred from homology"/>
<keyword evidence="3 9" id="KW-1133">Transmembrane helix</keyword>
<dbReference type="PROSITE" id="PS00237">
    <property type="entry name" value="G_PROTEIN_RECEP_F1_1"/>
    <property type="match status" value="1"/>
</dbReference>
<evidence type="ECO:0000313" key="12">
    <source>
        <dbReference type="RefSeq" id="XP_008592366.1"/>
    </source>
</evidence>
<comment type="subcellular location">
    <subcellularLocation>
        <location evidence="9">Cell membrane</location>
        <topology evidence="9">Multi-pass membrane protein</topology>
    </subcellularLocation>
    <subcellularLocation>
        <location evidence="1">Membrane</location>
        <topology evidence="1">Multi-pass membrane protein</topology>
    </subcellularLocation>
</comment>
<keyword evidence="5 9" id="KW-0472">Membrane</keyword>
<gene>
    <name evidence="12" type="primary">LOC103609877</name>
</gene>
<evidence type="ECO:0000256" key="4">
    <source>
        <dbReference type="ARBA" id="ARBA00023040"/>
    </source>
</evidence>
<keyword evidence="6 8" id="KW-0675">Receptor</keyword>
<dbReference type="PROSITE" id="PS50262">
    <property type="entry name" value="G_PROTEIN_RECEP_F1_2"/>
    <property type="match status" value="1"/>
</dbReference>
<evidence type="ECO:0000256" key="2">
    <source>
        <dbReference type="ARBA" id="ARBA00022692"/>
    </source>
</evidence>
<feature type="transmembrane region" description="Helical" evidence="9">
    <location>
        <begin position="91"/>
        <end position="120"/>
    </location>
</feature>
<feature type="transmembrane region" description="Helical" evidence="9">
    <location>
        <begin position="237"/>
        <end position="260"/>
    </location>
</feature>
<dbReference type="RefSeq" id="XP_008592366.1">
    <property type="nucleotide sequence ID" value="XM_008594144.1"/>
</dbReference>
<dbReference type="InterPro" id="IPR000276">
    <property type="entry name" value="GPCR_Rhodpsn"/>
</dbReference>
<evidence type="ECO:0000256" key="6">
    <source>
        <dbReference type="ARBA" id="ARBA00023170"/>
    </source>
</evidence>
<dbReference type="Proteomes" id="UP000694923">
    <property type="component" value="Unplaced"/>
</dbReference>
<sequence>MGLENQTCVSEFILLGLSEDSELEPLIYGLFLSMYLVTFTGNLLIILAVITDSCLHTPMYFFLSNLSFADICFTSTTIPKMLLNFQTQSKLITYAGCLAQIYFFVLFADLDNFLLTVMAYDRFVAICHPLRYTVIMNAQLCGLLLLASWIITALQSLLESLMVLQLSFCTEVEIPHFFCEINQLVQLACSDTFSNDVIMYFATGIAGVIPLTGILFSYSKIVKSVFRISSAGAKYKAFFTCGSHLSVVCLFYGTGLGVYLSSGATQNYRASAIASVMYTVVTPMLNPFIYSLKNKDIKQALYKLFSPKPFST</sequence>
<keyword evidence="9" id="KW-0552">Olfaction</keyword>
<dbReference type="Gene3D" id="1.20.1070.10">
    <property type="entry name" value="Rhodopsin 7-helix transmembrane proteins"/>
    <property type="match status" value="1"/>
</dbReference>
<accession>A0ABM0SHM5</accession>
<feature type="transmembrane region" description="Helical" evidence="9">
    <location>
        <begin position="197"/>
        <end position="216"/>
    </location>
</feature>
<feature type="transmembrane region" description="Helical" evidence="9">
    <location>
        <begin position="26"/>
        <end position="48"/>
    </location>
</feature>
<keyword evidence="2 8" id="KW-0812">Transmembrane</keyword>
<evidence type="ECO:0000256" key="5">
    <source>
        <dbReference type="ARBA" id="ARBA00023136"/>
    </source>
</evidence>
<organism evidence="11 12">
    <name type="scientific">Galeopterus variegatus</name>
    <name type="common">Malayan flying lemur</name>
    <name type="synonym">Cynocephalus variegatus</name>
    <dbReference type="NCBI Taxonomy" id="482537"/>
    <lineage>
        <taxon>Eukaryota</taxon>
        <taxon>Metazoa</taxon>
        <taxon>Chordata</taxon>
        <taxon>Craniata</taxon>
        <taxon>Vertebrata</taxon>
        <taxon>Euteleostomi</taxon>
        <taxon>Mammalia</taxon>
        <taxon>Eutheria</taxon>
        <taxon>Euarchontoglires</taxon>
        <taxon>Dermoptera</taxon>
        <taxon>Cynocephalidae</taxon>
        <taxon>Galeopterus</taxon>
    </lineage>
</organism>
<keyword evidence="9" id="KW-0716">Sensory transduction</keyword>
<evidence type="ECO:0000256" key="3">
    <source>
        <dbReference type="ARBA" id="ARBA00022989"/>
    </source>
</evidence>
<feature type="transmembrane region" description="Helical" evidence="9">
    <location>
        <begin position="272"/>
        <end position="292"/>
    </location>
</feature>
<evidence type="ECO:0000256" key="9">
    <source>
        <dbReference type="RuleBase" id="RU363047"/>
    </source>
</evidence>
<keyword evidence="7 8" id="KW-0807">Transducer</keyword>
<evidence type="ECO:0000259" key="10">
    <source>
        <dbReference type="PROSITE" id="PS50262"/>
    </source>
</evidence>
<evidence type="ECO:0000256" key="1">
    <source>
        <dbReference type="ARBA" id="ARBA00004141"/>
    </source>
</evidence>
<dbReference type="Pfam" id="PF13853">
    <property type="entry name" value="7tm_4"/>
    <property type="match status" value="1"/>
</dbReference>
<dbReference type="PRINTS" id="PR00245">
    <property type="entry name" value="OLFACTORYR"/>
</dbReference>
<evidence type="ECO:0000256" key="8">
    <source>
        <dbReference type="RuleBase" id="RU000688"/>
    </source>
</evidence>
<dbReference type="PRINTS" id="PR00237">
    <property type="entry name" value="GPCRRHODOPSN"/>
</dbReference>
<dbReference type="InterPro" id="IPR000725">
    <property type="entry name" value="Olfact_rcpt"/>
</dbReference>
<dbReference type="PANTHER" id="PTHR48001">
    <property type="entry name" value="OLFACTORY RECEPTOR"/>
    <property type="match status" value="1"/>
</dbReference>
<keyword evidence="4 8" id="KW-0297">G-protein coupled receptor</keyword>
<feature type="domain" description="G-protein coupled receptors family 1 profile" evidence="10">
    <location>
        <begin position="41"/>
        <end position="290"/>
    </location>
</feature>
<dbReference type="SUPFAM" id="SSF81321">
    <property type="entry name" value="Family A G protein-coupled receptor-like"/>
    <property type="match status" value="1"/>
</dbReference>
<feature type="transmembrane region" description="Helical" evidence="9">
    <location>
        <begin position="60"/>
        <end position="79"/>
    </location>
</feature>